<dbReference type="SUPFAM" id="SSF81296">
    <property type="entry name" value="E set domains"/>
    <property type="match status" value="1"/>
</dbReference>
<reference evidence="7 8" key="1">
    <citation type="submission" date="2020-08" db="EMBL/GenBank/DDBJ databases">
        <title>Genomic Encyclopedia of Type Strains, Phase IV (KMG-IV): sequencing the most valuable type-strain genomes for metagenomic binning, comparative biology and taxonomic classification.</title>
        <authorList>
            <person name="Goeker M."/>
        </authorList>
    </citation>
    <scope>NUCLEOTIDE SEQUENCE [LARGE SCALE GENOMIC DNA]</scope>
    <source>
        <strain evidence="7 8">DSM 29007</strain>
    </source>
</reference>
<keyword evidence="3" id="KW-0479">Metal-binding</keyword>
<evidence type="ECO:0000256" key="5">
    <source>
        <dbReference type="SAM" id="MobiDB-lite"/>
    </source>
</evidence>
<evidence type="ECO:0000256" key="1">
    <source>
        <dbReference type="ARBA" id="ARBA00004613"/>
    </source>
</evidence>
<keyword evidence="8" id="KW-1185">Reference proteome</keyword>
<dbReference type="PROSITE" id="PS00210">
    <property type="entry name" value="HEMOCYANIN_2"/>
    <property type="match status" value="1"/>
</dbReference>
<dbReference type="InterPro" id="IPR014756">
    <property type="entry name" value="Ig_E-set"/>
</dbReference>
<dbReference type="AlphaFoldDB" id="A0A841H0S2"/>
<keyword evidence="2" id="KW-0964">Secreted</keyword>
<comment type="subcellular location">
    <subcellularLocation>
        <location evidence="1">Secreted</location>
    </subcellularLocation>
</comment>
<dbReference type="InterPro" id="IPR008922">
    <property type="entry name" value="Di-copper_centre_dom_sf"/>
</dbReference>
<name>A0A841H0S2_9BACT</name>
<dbReference type="GO" id="GO:0046872">
    <property type="term" value="F:metal ion binding"/>
    <property type="evidence" value="ECO:0007669"/>
    <property type="project" value="UniProtKB-KW"/>
</dbReference>
<dbReference type="GO" id="GO:0005576">
    <property type="term" value="C:extracellular region"/>
    <property type="evidence" value="ECO:0007669"/>
    <property type="project" value="UniProtKB-SubCell"/>
</dbReference>
<evidence type="ECO:0000313" key="8">
    <source>
        <dbReference type="Proteomes" id="UP000582837"/>
    </source>
</evidence>
<evidence type="ECO:0000256" key="2">
    <source>
        <dbReference type="ARBA" id="ARBA00022525"/>
    </source>
</evidence>
<dbReference type="Pfam" id="PF03723">
    <property type="entry name" value="Hemocyanin_C"/>
    <property type="match status" value="1"/>
</dbReference>
<evidence type="ECO:0000256" key="4">
    <source>
        <dbReference type="ARBA" id="ARBA00023157"/>
    </source>
</evidence>
<comment type="caution">
    <text evidence="7">The sequence shown here is derived from an EMBL/GenBank/DDBJ whole genome shotgun (WGS) entry which is preliminary data.</text>
</comment>
<proteinExistence type="predicted"/>
<evidence type="ECO:0000259" key="6">
    <source>
        <dbReference type="PROSITE" id="PS00498"/>
    </source>
</evidence>
<dbReference type="PANTHER" id="PTHR11511">
    <property type="entry name" value="LARVAL STORAGE PROTEIN/PHENOLOXIDASE"/>
    <property type="match status" value="1"/>
</dbReference>
<dbReference type="PROSITE" id="PS00498">
    <property type="entry name" value="TYROSINASE_2"/>
    <property type="match status" value="1"/>
</dbReference>
<protein>
    <recommendedName>
        <fullName evidence="6">Tyrosinase copper-binding domain-containing protein</fullName>
    </recommendedName>
</protein>
<dbReference type="PANTHER" id="PTHR11511:SF4">
    <property type="entry name" value="PHENOLOXIDASE 2-RELATED"/>
    <property type="match status" value="1"/>
</dbReference>
<dbReference type="PRINTS" id="PR00187">
    <property type="entry name" value="HAEMOCYANIN"/>
</dbReference>
<dbReference type="Gene3D" id="1.10.1280.10">
    <property type="entry name" value="Di-copper center containing domain from catechol oxidase"/>
    <property type="match status" value="1"/>
</dbReference>
<dbReference type="InterPro" id="IPR005203">
    <property type="entry name" value="Hemocyanin_C"/>
</dbReference>
<organism evidence="7 8">
    <name type="scientific">Longimicrobium terrae</name>
    <dbReference type="NCBI Taxonomy" id="1639882"/>
    <lineage>
        <taxon>Bacteria</taxon>
        <taxon>Pseudomonadati</taxon>
        <taxon>Gemmatimonadota</taxon>
        <taxon>Longimicrobiia</taxon>
        <taxon>Longimicrobiales</taxon>
        <taxon>Longimicrobiaceae</taxon>
        <taxon>Longimicrobium</taxon>
    </lineage>
</organism>
<keyword evidence="4" id="KW-1015">Disulfide bond</keyword>
<dbReference type="InterPro" id="IPR037020">
    <property type="entry name" value="Hemocyanin_C_sf"/>
</dbReference>
<dbReference type="SUPFAM" id="SSF48056">
    <property type="entry name" value="Di-copper centre-containing domain"/>
    <property type="match status" value="1"/>
</dbReference>
<dbReference type="InterPro" id="IPR013788">
    <property type="entry name" value="Hemocyanin/hexamerin"/>
</dbReference>
<dbReference type="RefSeq" id="WP_170034899.1">
    <property type="nucleotide sequence ID" value="NZ_JABDTL010000001.1"/>
</dbReference>
<accession>A0A841H0S2</accession>
<evidence type="ECO:0000256" key="3">
    <source>
        <dbReference type="ARBA" id="ARBA00022723"/>
    </source>
</evidence>
<feature type="region of interest" description="Disordered" evidence="5">
    <location>
        <begin position="142"/>
        <end position="171"/>
    </location>
</feature>
<feature type="domain" description="Tyrosinase copper-binding" evidence="6">
    <location>
        <begin position="383"/>
        <end position="394"/>
    </location>
</feature>
<dbReference type="Gene3D" id="2.60.40.1520">
    <property type="entry name" value="Hemocyanin, C-terminal domain"/>
    <property type="match status" value="1"/>
</dbReference>
<sequence length="701" mass="76888">MTQDDLQRRVDNIVSGRSPKARAALAATRTAPGMLAADAQARPGRPFSAFIPEDVQKAVDLASEMMRIADARGGGDDGLADAVTEVETRLSRESGPQAVALDAAPGEEPIRGLAQHALKLFVTHYAPARDRLRLHTLERRQPGLLRASAEPSAADETEADPGTRPVATPPEDRVSFWREDPLINEHHEHWHLVYPTAGRPSPGGGYDLGDRHGELFAYMHEQMLARYDAERVAVNLDRVTEFEDYAAPIPQGYNPGDLLLWDGANWSACGPRPAGAAWSDLAPPFNTRPGATIQQQETFYQRMTEAARSGTFSLLTPPLAVTIDNVGDAEEANTNSPDYYGTGSTANFQTYGNHHNDGHIHFMAWNNAEPYGVMGNTSTAVRDPIFFRWHKEVDSVYQAYQNTQAPYDFAGGPRVRIRKHPDGHGAQSPDIQLFRLSTPGTADLQALTAALDAGGPLPAGLEATDELRTEMRKRQVMLQDADGNPVLQTINYLSHEDFLYAFRVENLAGAPQDLAVRVFLAPESEIGDRTAWMELDRFSFLLTGDTGVVVRRSEDSSVVRKPALKPADLEPTDEPSPKTELSPWCDCGWPYTLLLPRGTSSGMGFRLFVMFSDGAELSMPPQPGKCTSLSYCGLKDQNYPDKREMGFPFNRPFARPIPDTVAQQDNMGWKTISIRCANIPPAPGPVTVAVNPDQLTQPQPV</sequence>
<gene>
    <name evidence="7" type="ORF">HNQ61_003238</name>
</gene>
<dbReference type="Proteomes" id="UP000582837">
    <property type="component" value="Unassembled WGS sequence"/>
</dbReference>
<dbReference type="Pfam" id="PF00372">
    <property type="entry name" value="Hemocyanin_M"/>
    <property type="match status" value="1"/>
</dbReference>
<dbReference type="InterPro" id="IPR000896">
    <property type="entry name" value="Hemocyanin/hexamerin_mid_dom"/>
</dbReference>
<evidence type="ECO:0000313" key="7">
    <source>
        <dbReference type="EMBL" id="MBB6071610.1"/>
    </source>
</evidence>
<dbReference type="InterPro" id="IPR002227">
    <property type="entry name" value="Tyrosinase_Cu-bd"/>
</dbReference>
<dbReference type="GO" id="GO:0016491">
    <property type="term" value="F:oxidoreductase activity"/>
    <property type="evidence" value="ECO:0007669"/>
    <property type="project" value="InterPro"/>
</dbReference>
<dbReference type="EMBL" id="JACHIA010000009">
    <property type="protein sequence ID" value="MBB6071610.1"/>
    <property type="molecule type" value="Genomic_DNA"/>
</dbReference>